<protein>
    <submittedName>
        <fullName evidence="1">Lyase containing HEAT-repeat</fullName>
    </submittedName>
</protein>
<accession>A0A0S4LNR7</accession>
<dbReference type="RefSeq" id="WP_090750994.1">
    <property type="nucleotide sequence ID" value="NZ_CZQA01000012.1"/>
</dbReference>
<dbReference type="SUPFAM" id="SSF48371">
    <property type="entry name" value="ARM repeat"/>
    <property type="match status" value="1"/>
</dbReference>
<gene>
    <name evidence="1" type="ORF">COMA1_60142</name>
</gene>
<proteinExistence type="predicted"/>
<dbReference type="Pfam" id="PF13646">
    <property type="entry name" value="HEAT_2"/>
    <property type="match status" value="2"/>
</dbReference>
<dbReference type="OrthoDB" id="188258at2"/>
<dbReference type="Gene3D" id="1.25.10.10">
    <property type="entry name" value="Leucine-rich Repeat Variant"/>
    <property type="match status" value="1"/>
</dbReference>
<dbReference type="InterPro" id="IPR011989">
    <property type="entry name" value="ARM-like"/>
</dbReference>
<sequence length="229" mass="24834">MRSSDSLDRVTGADILAQLGWADRSFLDESVTALVRLLEDENEEVVAAAAVALGHRGQPNAIPSLLRFADHLSAVIRLGVVHGLTGHSHPDAIRAMIRLSSDINHDVRNWATFGLGSQIKDDTPEIREAFRANLGDPDHEIRGEAIVGLAERKDPEVADILIREWESSETVSLLSIDAAGIAADARLIEHLERSRADLSLEEDASFKSALDDAIRACRGKTEQAGGHVQ</sequence>
<dbReference type="Proteomes" id="UP000199032">
    <property type="component" value="Unassembled WGS sequence"/>
</dbReference>
<name>A0A0S4LNR7_9BACT</name>
<keyword evidence="2" id="KW-1185">Reference proteome</keyword>
<evidence type="ECO:0000313" key="2">
    <source>
        <dbReference type="Proteomes" id="UP000199032"/>
    </source>
</evidence>
<dbReference type="AlphaFoldDB" id="A0A0S4LNR7"/>
<dbReference type="EMBL" id="CZQA01000012">
    <property type="protein sequence ID" value="CUS38895.1"/>
    <property type="molecule type" value="Genomic_DNA"/>
</dbReference>
<keyword evidence="1" id="KW-0456">Lyase</keyword>
<dbReference type="STRING" id="1742972.COMA1_60142"/>
<organism evidence="1 2">
    <name type="scientific">Candidatus Nitrospira nitrosa</name>
    <dbReference type="NCBI Taxonomy" id="1742972"/>
    <lineage>
        <taxon>Bacteria</taxon>
        <taxon>Pseudomonadati</taxon>
        <taxon>Nitrospirota</taxon>
        <taxon>Nitrospiria</taxon>
        <taxon>Nitrospirales</taxon>
        <taxon>Nitrospiraceae</taxon>
        <taxon>Nitrospira</taxon>
    </lineage>
</organism>
<dbReference type="GO" id="GO:0016829">
    <property type="term" value="F:lyase activity"/>
    <property type="evidence" value="ECO:0007669"/>
    <property type="project" value="UniProtKB-KW"/>
</dbReference>
<dbReference type="InterPro" id="IPR016024">
    <property type="entry name" value="ARM-type_fold"/>
</dbReference>
<reference evidence="1 2" key="1">
    <citation type="submission" date="2015-10" db="EMBL/GenBank/DDBJ databases">
        <authorList>
            <person name="Gilbert D.G."/>
        </authorList>
    </citation>
    <scope>NUCLEOTIDE SEQUENCE [LARGE SCALE GENOMIC DNA]</scope>
    <source>
        <strain evidence="1">COMA1</strain>
    </source>
</reference>
<evidence type="ECO:0000313" key="1">
    <source>
        <dbReference type="EMBL" id="CUS38895.1"/>
    </source>
</evidence>